<dbReference type="CDD" id="cd00130">
    <property type="entry name" value="PAS"/>
    <property type="match status" value="1"/>
</dbReference>
<dbReference type="RefSeq" id="WP_157632572.1">
    <property type="nucleotide sequence ID" value="NZ_LRXL01000026.1"/>
</dbReference>
<evidence type="ECO:0000256" key="2">
    <source>
        <dbReference type="ARBA" id="ARBA00012438"/>
    </source>
</evidence>
<evidence type="ECO:0000256" key="5">
    <source>
        <dbReference type="ARBA" id="ARBA00022777"/>
    </source>
</evidence>
<evidence type="ECO:0000313" key="9">
    <source>
        <dbReference type="Proteomes" id="UP000077013"/>
    </source>
</evidence>
<dbReference type="STRING" id="1763537.ULVI_05065"/>
<proteinExistence type="predicted"/>
<gene>
    <name evidence="8" type="ORF">ULVI_05065</name>
</gene>
<dbReference type="InterPro" id="IPR013655">
    <property type="entry name" value="PAS_fold_3"/>
</dbReference>
<dbReference type="EC" id="2.7.13.3" evidence="2"/>
<dbReference type="Gene3D" id="3.30.565.10">
    <property type="entry name" value="Histidine kinase-like ATPase, C-terminal domain"/>
    <property type="match status" value="1"/>
</dbReference>
<dbReference type="Pfam" id="PF02518">
    <property type="entry name" value="HATPase_c"/>
    <property type="match status" value="1"/>
</dbReference>
<accession>A0A167IXI2</accession>
<dbReference type="InterPro" id="IPR000700">
    <property type="entry name" value="PAS-assoc_C"/>
</dbReference>
<dbReference type="InterPro" id="IPR005467">
    <property type="entry name" value="His_kinase_dom"/>
</dbReference>
<organism evidence="8 9">
    <name type="scientific">Cochleicola gelatinilyticus</name>
    <dbReference type="NCBI Taxonomy" id="1763537"/>
    <lineage>
        <taxon>Bacteria</taxon>
        <taxon>Pseudomonadati</taxon>
        <taxon>Bacteroidota</taxon>
        <taxon>Flavobacteriia</taxon>
        <taxon>Flavobacteriales</taxon>
        <taxon>Flavobacteriaceae</taxon>
        <taxon>Cochleicola</taxon>
    </lineage>
</organism>
<dbReference type="OrthoDB" id="5522855at2"/>
<dbReference type="InterPro" id="IPR003594">
    <property type="entry name" value="HATPase_dom"/>
</dbReference>
<dbReference type="InterPro" id="IPR000014">
    <property type="entry name" value="PAS"/>
</dbReference>
<name>A0A167IXI2_9FLAO</name>
<evidence type="ECO:0000259" key="6">
    <source>
        <dbReference type="PROSITE" id="PS50109"/>
    </source>
</evidence>
<evidence type="ECO:0000256" key="4">
    <source>
        <dbReference type="ARBA" id="ARBA00022679"/>
    </source>
</evidence>
<feature type="domain" description="Histidine kinase" evidence="6">
    <location>
        <begin position="152"/>
        <end position="362"/>
    </location>
</feature>
<dbReference type="PROSITE" id="PS50113">
    <property type="entry name" value="PAC"/>
    <property type="match status" value="1"/>
</dbReference>
<dbReference type="SMART" id="SM00387">
    <property type="entry name" value="HATPase_c"/>
    <property type="match status" value="1"/>
</dbReference>
<dbReference type="InterPro" id="IPR004358">
    <property type="entry name" value="Sig_transdc_His_kin-like_C"/>
</dbReference>
<dbReference type="SUPFAM" id="SSF55874">
    <property type="entry name" value="ATPase domain of HSP90 chaperone/DNA topoisomerase II/histidine kinase"/>
    <property type="match status" value="1"/>
</dbReference>
<comment type="caution">
    <text evidence="8">The sequence shown here is derived from an EMBL/GenBank/DDBJ whole genome shotgun (WGS) entry which is preliminary data.</text>
</comment>
<dbReference type="PANTHER" id="PTHR43304">
    <property type="entry name" value="PHYTOCHROME-LIKE PROTEIN CPH1"/>
    <property type="match status" value="1"/>
</dbReference>
<reference evidence="8 9" key="1">
    <citation type="submission" date="2016-02" db="EMBL/GenBank/DDBJ databases">
        <title>Ulvibacter sp. LPB0005, isolated from Thais luteostoma.</title>
        <authorList>
            <person name="Shin S.-K."/>
            <person name="Yi H."/>
        </authorList>
    </citation>
    <scope>NUCLEOTIDE SEQUENCE [LARGE SCALE GENOMIC DNA]</scope>
    <source>
        <strain evidence="8 9">LPB0005</strain>
    </source>
</reference>
<keyword evidence="9" id="KW-1185">Reference proteome</keyword>
<evidence type="ECO:0000256" key="3">
    <source>
        <dbReference type="ARBA" id="ARBA00022553"/>
    </source>
</evidence>
<dbReference type="PRINTS" id="PR00344">
    <property type="entry name" value="BCTRLSENSOR"/>
</dbReference>
<evidence type="ECO:0000259" key="7">
    <source>
        <dbReference type="PROSITE" id="PS50113"/>
    </source>
</evidence>
<keyword evidence="5" id="KW-0418">Kinase</keyword>
<keyword evidence="3" id="KW-0597">Phosphoprotein</keyword>
<evidence type="ECO:0000313" key="8">
    <source>
        <dbReference type="EMBL" id="OAB80112.1"/>
    </source>
</evidence>
<evidence type="ECO:0000256" key="1">
    <source>
        <dbReference type="ARBA" id="ARBA00000085"/>
    </source>
</evidence>
<dbReference type="SUPFAM" id="SSF55785">
    <property type="entry name" value="PYP-like sensor domain (PAS domain)"/>
    <property type="match status" value="1"/>
</dbReference>
<dbReference type="InterPro" id="IPR035965">
    <property type="entry name" value="PAS-like_dom_sf"/>
</dbReference>
<protein>
    <recommendedName>
        <fullName evidence="2">histidine kinase</fullName>
        <ecNumber evidence="2">2.7.13.3</ecNumber>
    </recommendedName>
</protein>
<dbReference type="InterPro" id="IPR036890">
    <property type="entry name" value="HATPase_C_sf"/>
</dbReference>
<dbReference type="PROSITE" id="PS50109">
    <property type="entry name" value="HIS_KIN"/>
    <property type="match status" value="1"/>
</dbReference>
<sequence length="362" mass="41778">MKNPLTHFDNFYYQEIAKMTAAGGWGINFVKKESYIDPEGRRILNIPDSFVPKPKSALDFYVEEHHEKVLELINSCRSGKPFTAYLKMLTYDKKEFWARAIGKPLYDHEKNIVGVHGVFQDITSEKLKELSLENSLHLIEIQNSKLLNFAHIVSHNLRSHSSNLQLTLELMNSVSSEEERKEFMESLDSISKSLNDTIVHLNEIVNVQSKADEEKLPVHFEEILQQVKNSLNQVILKTKTEIYSDFSLVPSIKYIPAYMESIFLNLITNSIKYKHPDRPPKIEISTYFKNGSDYLEFKDNGIGIDLELYKDKVFTMYQTFHKREDSVGIGLFLIKNQVEALHGKISLESTVNKGTTFTIQFN</sequence>
<dbReference type="EMBL" id="LRXL01000026">
    <property type="protein sequence ID" value="OAB80112.1"/>
    <property type="molecule type" value="Genomic_DNA"/>
</dbReference>
<comment type="catalytic activity">
    <reaction evidence="1">
        <text>ATP + protein L-histidine = ADP + protein N-phospho-L-histidine.</text>
        <dbReference type="EC" id="2.7.13.3"/>
    </reaction>
</comment>
<keyword evidence="4" id="KW-0808">Transferase</keyword>
<dbReference type="InterPro" id="IPR052162">
    <property type="entry name" value="Sensor_kinase/Photoreceptor"/>
</dbReference>
<dbReference type="Pfam" id="PF08447">
    <property type="entry name" value="PAS_3"/>
    <property type="match status" value="1"/>
</dbReference>
<dbReference type="PANTHER" id="PTHR43304:SF1">
    <property type="entry name" value="PAC DOMAIN-CONTAINING PROTEIN"/>
    <property type="match status" value="1"/>
</dbReference>
<dbReference type="GO" id="GO:0004673">
    <property type="term" value="F:protein histidine kinase activity"/>
    <property type="evidence" value="ECO:0007669"/>
    <property type="project" value="UniProtKB-EC"/>
</dbReference>
<dbReference type="AlphaFoldDB" id="A0A167IXI2"/>
<dbReference type="Proteomes" id="UP000077013">
    <property type="component" value="Unassembled WGS sequence"/>
</dbReference>
<dbReference type="NCBIfam" id="TIGR00229">
    <property type="entry name" value="sensory_box"/>
    <property type="match status" value="1"/>
</dbReference>
<feature type="domain" description="PAC" evidence="7">
    <location>
        <begin position="82"/>
        <end position="134"/>
    </location>
</feature>
<dbReference type="Gene3D" id="3.30.450.20">
    <property type="entry name" value="PAS domain"/>
    <property type="match status" value="1"/>
</dbReference>